<dbReference type="InterPro" id="IPR022276">
    <property type="entry name" value="Conjug_transposon_TraK"/>
</dbReference>
<dbReference type="NCBIfam" id="TIGR03781">
    <property type="entry name" value="Bac_Flav_CT_K"/>
    <property type="match status" value="1"/>
</dbReference>
<protein>
    <submittedName>
        <fullName evidence="2">Conjugative transposon protein TraK</fullName>
    </submittedName>
</protein>
<keyword evidence="1" id="KW-0472">Membrane</keyword>
<comment type="caution">
    <text evidence="2">The sequence shown here is derived from an EMBL/GenBank/DDBJ whole genome shotgun (WGS) entry which is preliminary data.</text>
</comment>
<gene>
    <name evidence="2" type="ORF">GCM10011379_06880</name>
</gene>
<dbReference type="PROSITE" id="PS51257">
    <property type="entry name" value="PROKAR_LIPOPROTEIN"/>
    <property type="match status" value="1"/>
</dbReference>
<keyword evidence="3" id="KW-1185">Reference proteome</keyword>
<evidence type="ECO:0000313" key="2">
    <source>
        <dbReference type="EMBL" id="GGH59757.1"/>
    </source>
</evidence>
<dbReference type="Proteomes" id="UP000627292">
    <property type="component" value="Unassembled WGS sequence"/>
</dbReference>
<reference evidence="2" key="2">
    <citation type="submission" date="2020-09" db="EMBL/GenBank/DDBJ databases">
        <authorList>
            <person name="Sun Q."/>
            <person name="Zhou Y."/>
        </authorList>
    </citation>
    <scope>NUCLEOTIDE SEQUENCE</scope>
    <source>
        <strain evidence="2">CGMCC 1.15290</strain>
    </source>
</reference>
<reference evidence="2" key="1">
    <citation type="journal article" date="2014" name="Int. J. Syst. Evol. Microbiol.">
        <title>Complete genome sequence of Corynebacterium casei LMG S-19264T (=DSM 44701T), isolated from a smear-ripened cheese.</title>
        <authorList>
            <consortium name="US DOE Joint Genome Institute (JGI-PGF)"/>
            <person name="Walter F."/>
            <person name="Albersmeier A."/>
            <person name="Kalinowski J."/>
            <person name="Ruckert C."/>
        </authorList>
    </citation>
    <scope>NUCLEOTIDE SEQUENCE</scope>
    <source>
        <strain evidence="2">CGMCC 1.15290</strain>
    </source>
</reference>
<organism evidence="2 3">
    <name type="scientific">Filimonas zeae</name>
    <dbReference type="NCBI Taxonomy" id="1737353"/>
    <lineage>
        <taxon>Bacteria</taxon>
        <taxon>Pseudomonadati</taxon>
        <taxon>Bacteroidota</taxon>
        <taxon>Chitinophagia</taxon>
        <taxon>Chitinophagales</taxon>
        <taxon>Chitinophagaceae</taxon>
        <taxon>Filimonas</taxon>
    </lineage>
</organism>
<sequence length="205" mass="23473">MFQQLKNIDSAFKHIRLFSFILIIGNVLISCYALFKSHQTISKTKDKVYVIAGDKFLQAVSASRSENLPIELKDHIRNFHHYFFSLEPDDEVIKSNISRSLYLADATAKNEYDNLKEKGYYNGIISGNVSQRVTDPDSILVSTTPPYAFRYYGKLKIIRATSIATRSIITEGTMRITTPSDNNPHGFLLENWRVLDNTDLTIEKR</sequence>
<keyword evidence="1" id="KW-1133">Transmembrane helix</keyword>
<dbReference type="RefSeq" id="WP_188950577.1">
    <property type="nucleotide sequence ID" value="NZ_BMIB01000001.1"/>
</dbReference>
<evidence type="ECO:0000313" key="3">
    <source>
        <dbReference type="Proteomes" id="UP000627292"/>
    </source>
</evidence>
<name>A0A917MRD7_9BACT</name>
<accession>A0A917MRD7</accession>
<feature type="transmembrane region" description="Helical" evidence="1">
    <location>
        <begin position="15"/>
        <end position="35"/>
    </location>
</feature>
<evidence type="ECO:0000256" key="1">
    <source>
        <dbReference type="SAM" id="Phobius"/>
    </source>
</evidence>
<proteinExistence type="predicted"/>
<dbReference type="EMBL" id="BMIB01000001">
    <property type="protein sequence ID" value="GGH59757.1"/>
    <property type="molecule type" value="Genomic_DNA"/>
</dbReference>
<dbReference type="AlphaFoldDB" id="A0A917MRD7"/>
<keyword evidence="1" id="KW-0812">Transmembrane</keyword>